<dbReference type="Gene3D" id="2.80.10.50">
    <property type="match status" value="1"/>
</dbReference>
<dbReference type="InterPro" id="IPR002209">
    <property type="entry name" value="Fibroblast_GF_fam"/>
</dbReference>
<dbReference type="InterPro" id="IPR008996">
    <property type="entry name" value="IL1/FGF"/>
</dbReference>
<dbReference type="GO" id="GO:0008083">
    <property type="term" value="F:growth factor activity"/>
    <property type="evidence" value="ECO:0007669"/>
    <property type="project" value="InterPro"/>
</dbReference>
<dbReference type="AlphaFoldDB" id="A0A182XJ50"/>
<keyword evidence="3" id="KW-1185">Reference proteome</keyword>
<organism evidence="2 3">
    <name type="scientific">Anopheles quadriannulatus</name>
    <name type="common">Mosquito</name>
    <dbReference type="NCBI Taxonomy" id="34691"/>
    <lineage>
        <taxon>Eukaryota</taxon>
        <taxon>Metazoa</taxon>
        <taxon>Ecdysozoa</taxon>
        <taxon>Arthropoda</taxon>
        <taxon>Hexapoda</taxon>
        <taxon>Insecta</taxon>
        <taxon>Pterygota</taxon>
        <taxon>Neoptera</taxon>
        <taxon>Endopterygota</taxon>
        <taxon>Diptera</taxon>
        <taxon>Nematocera</taxon>
        <taxon>Culicoidea</taxon>
        <taxon>Culicidae</taxon>
        <taxon>Anophelinae</taxon>
        <taxon>Anopheles</taxon>
    </lineage>
</organism>
<dbReference type="Pfam" id="PF00167">
    <property type="entry name" value="FGF"/>
    <property type="match status" value="1"/>
</dbReference>
<evidence type="ECO:0000313" key="3">
    <source>
        <dbReference type="Proteomes" id="UP000076407"/>
    </source>
</evidence>
<name>A0A182XJ50_ANOQN</name>
<dbReference type="Proteomes" id="UP000076407">
    <property type="component" value="Unassembled WGS sequence"/>
</dbReference>
<dbReference type="VEuPathDB" id="VectorBase:AQUA009884"/>
<accession>A0A182XJ50</accession>
<dbReference type="STRING" id="34691.A0A182XJ50"/>
<proteinExistence type="inferred from homology"/>
<reference evidence="2" key="1">
    <citation type="submission" date="2020-05" db="UniProtKB">
        <authorList>
            <consortium name="EnsemblMetazoa"/>
        </authorList>
    </citation>
    <scope>IDENTIFICATION</scope>
    <source>
        <strain evidence="2">SANGQUA</strain>
    </source>
</reference>
<evidence type="ECO:0000313" key="2">
    <source>
        <dbReference type="EnsemblMetazoa" id="AQUA009884-PA"/>
    </source>
</evidence>
<sequence length="89" mass="9539">MESDRNVAKYCTPILQRTTVGIGQIKIQAVATCLFLCMDTCGSVYGSVEISHACFGFRATKESRPAGWSVGRLFGTLSASLQGPKVHPS</sequence>
<comment type="similarity">
    <text evidence="1">Belongs to the heparin-binding growth factors family.</text>
</comment>
<evidence type="ECO:0000256" key="1">
    <source>
        <dbReference type="ARBA" id="ARBA00007936"/>
    </source>
</evidence>
<dbReference type="EnsemblMetazoa" id="AQUA009884-RA">
    <property type="protein sequence ID" value="AQUA009884-PA"/>
    <property type="gene ID" value="AQUA009884"/>
</dbReference>
<protein>
    <submittedName>
        <fullName evidence="2">Uncharacterized protein</fullName>
    </submittedName>
</protein>
<dbReference type="SUPFAM" id="SSF50353">
    <property type="entry name" value="Cytokine"/>
    <property type="match status" value="1"/>
</dbReference>